<feature type="compositionally biased region" description="Basic and acidic residues" evidence="1">
    <location>
        <begin position="19"/>
        <end position="29"/>
    </location>
</feature>
<comment type="caution">
    <text evidence="2">The sequence shown here is derived from an EMBL/GenBank/DDBJ whole genome shotgun (WGS) entry which is preliminary data.</text>
</comment>
<name>A0AAI9PB02_AERCA</name>
<dbReference type="AlphaFoldDB" id="A0AAI9PB02"/>
<dbReference type="EMBL" id="BPNL01000048">
    <property type="protein sequence ID" value="GJA56010.1"/>
    <property type="molecule type" value="Genomic_DNA"/>
</dbReference>
<reference evidence="2" key="1">
    <citation type="submission" date="2021-07" db="EMBL/GenBank/DDBJ databases">
        <title>Draft genome sequence of carbapenem-resistant Aeromonas spp. in Japan.</title>
        <authorList>
            <person name="Maehana S."/>
            <person name="Suzuki M."/>
            <person name="Kitasato H."/>
        </authorList>
    </citation>
    <scope>NUCLEOTIDE SEQUENCE</scope>
    <source>
        <strain evidence="2">KAM348</strain>
    </source>
</reference>
<evidence type="ECO:0000313" key="3">
    <source>
        <dbReference type="Proteomes" id="UP000887009"/>
    </source>
</evidence>
<sequence length="64" mass="6543">MGQIEGAVARSGGGTEQGRPGHEAKESRHGGISWQASGIEASSAKGSRLFVILMSGPPPALRQT</sequence>
<proteinExistence type="predicted"/>
<gene>
    <name evidence="2" type="ORF">KAM348_34330</name>
</gene>
<feature type="region of interest" description="Disordered" evidence="1">
    <location>
        <begin position="1"/>
        <end position="32"/>
    </location>
</feature>
<organism evidence="2 3">
    <name type="scientific">Aeromonas caviae</name>
    <name type="common">Aeromonas punctata</name>
    <dbReference type="NCBI Taxonomy" id="648"/>
    <lineage>
        <taxon>Bacteria</taxon>
        <taxon>Pseudomonadati</taxon>
        <taxon>Pseudomonadota</taxon>
        <taxon>Gammaproteobacteria</taxon>
        <taxon>Aeromonadales</taxon>
        <taxon>Aeromonadaceae</taxon>
        <taxon>Aeromonas</taxon>
    </lineage>
</organism>
<dbReference type="Proteomes" id="UP000887009">
    <property type="component" value="Unassembled WGS sequence"/>
</dbReference>
<evidence type="ECO:0000256" key="1">
    <source>
        <dbReference type="SAM" id="MobiDB-lite"/>
    </source>
</evidence>
<protein>
    <submittedName>
        <fullName evidence="2">Uncharacterized protein</fullName>
    </submittedName>
</protein>
<accession>A0AAI9PB02</accession>
<evidence type="ECO:0000313" key="2">
    <source>
        <dbReference type="EMBL" id="GJA56010.1"/>
    </source>
</evidence>